<dbReference type="Gene3D" id="3.30.1390.10">
    <property type="match status" value="1"/>
</dbReference>
<evidence type="ECO:0008006" key="3">
    <source>
        <dbReference type="Google" id="ProtNLM"/>
    </source>
</evidence>
<dbReference type="RefSeq" id="WP_344496226.1">
    <property type="nucleotide sequence ID" value="NZ_BAAAUD010000036.1"/>
</dbReference>
<name>A0ABP6JUF0_9ACTN</name>
<organism evidence="1 2">
    <name type="scientific">Streptomyces enissocaesilis</name>
    <dbReference type="NCBI Taxonomy" id="332589"/>
    <lineage>
        <taxon>Bacteria</taxon>
        <taxon>Bacillati</taxon>
        <taxon>Actinomycetota</taxon>
        <taxon>Actinomycetes</taxon>
        <taxon>Kitasatosporales</taxon>
        <taxon>Streptomycetaceae</taxon>
        <taxon>Streptomyces</taxon>
        <taxon>Streptomyces rochei group</taxon>
    </lineage>
</organism>
<sequence length="97" mass="10937">MDIDIVMALLVVALVALLVSVNEHELRRTHHRVARLEQKIDLVMEQLGIHEPDPAMDRVAALVREGKKIQAIKLYRETTGSDLLTAKNAVDRMESQV</sequence>
<dbReference type="InterPro" id="IPR014719">
    <property type="entry name" value="Ribosomal_bL12_C/ClpS-like"/>
</dbReference>
<reference evidence="2" key="1">
    <citation type="journal article" date="2019" name="Int. J. Syst. Evol. Microbiol.">
        <title>The Global Catalogue of Microorganisms (GCM) 10K type strain sequencing project: providing services to taxonomists for standard genome sequencing and annotation.</title>
        <authorList>
            <consortium name="The Broad Institute Genomics Platform"/>
            <consortium name="The Broad Institute Genome Sequencing Center for Infectious Disease"/>
            <person name="Wu L."/>
            <person name="Ma J."/>
        </authorList>
    </citation>
    <scope>NUCLEOTIDE SEQUENCE [LARGE SCALE GENOMIC DNA]</scope>
    <source>
        <strain evidence="2">JCM 9088</strain>
    </source>
</reference>
<protein>
    <recommendedName>
        <fullName evidence="3">Ribosomal protein L7/L12 C-terminal domain-containing protein</fullName>
    </recommendedName>
</protein>
<comment type="caution">
    <text evidence="1">The sequence shown here is derived from an EMBL/GenBank/DDBJ whole genome shotgun (WGS) entry which is preliminary data.</text>
</comment>
<dbReference type="Proteomes" id="UP001500403">
    <property type="component" value="Unassembled WGS sequence"/>
</dbReference>
<evidence type="ECO:0000313" key="1">
    <source>
        <dbReference type="EMBL" id="GAA2947259.1"/>
    </source>
</evidence>
<accession>A0ABP6JUF0</accession>
<gene>
    <name evidence="1" type="ORF">GCM10010446_35610</name>
</gene>
<evidence type="ECO:0000313" key="2">
    <source>
        <dbReference type="Proteomes" id="UP001500403"/>
    </source>
</evidence>
<proteinExistence type="predicted"/>
<dbReference type="EMBL" id="BAAAUD010000036">
    <property type="protein sequence ID" value="GAA2947259.1"/>
    <property type="molecule type" value="Genomic_DNA"/>
</dbReference>
<keyword evidence="2" id="KW-1185">Reference proteome</keyword>